<evidence type="ECO:0000313" key="1">
    <source>
        <dbReference type="EMBL" id="GAG31062.1"/>
    </source>
</evidence>
<dbReference type="AlphaFoldDB" id="X0X6Q4"/>
<reference evidence="1" key="1">
    <citation type="journal article" date="2014" name="Front. Microbiol.">
        <title>High frequency of phylogenetically diverse reductive dehalogenase-homologous genes in deep subseafloor sedimentary metagenomes.</title>
        <authorList>
            <person name="Kawai M."/>
            <person name="Futagami T."/>
            <person name="Toyoda A."/>
            <person name="Takaki Y."/>
            <person name="Nishi S."/>
            <person name="Hori S."/>
            <person name="Arai W."/>
            <person name="Tsubouchi T."/>
            <person name="Morono Y."/>
            <person name="Uchiyama I."/>
            <person name="Ito T."/>
            <person name="Fujiyama A."/>
            <person name="Inagaki F."/>
            <person name="Takami H."/>
        </authorList>
    </citation>
    <scope>NUCLEOTIDE SEQUENCE</scope>
    <source>
        <strain evidence="1">Expedition CK06-06</strain>
    </source>
</reference>
<organism evidence="1">
    <name type="scientific">marine sediment metagenome</name>
    <dbReference type="NCBI Taxonomy" id="412755"/>
    <lineage>
        <taxon>unclassified sequences</taxon>
        <taxon>metagenomes</taxon>
        <taxon>ecological metagenomes</taxon>
    </lineage>
</organism>
<accession>X0X6Q4</accession>
<protein>
    <submittedName>
        <fullName evidence="1">Uncharacterized protein</fullName>
    </submittedName>
</protein>
<gene>
    <name evidence="1" type="ORF">S01H1_73713</name>
</gene>
<sequence>MPAGPSQAIVFYKPGKGKAVELNCQRTKEQFSISKTNIARLRSRRNFWPITHKYICQGDFKVYEATFDLVKAWDPTSEDTDYDKFSPSTNPDFYQVKDVYRKWCLNEAGDYSGSPYNQGEAFDFSRIFQSSNFVRRRRRFWPTLTTDKQEKSLGYFLQVSFDNGLHWWQYLYAFNNLLDECGVWLSSDQLDVDTWVAALKGVLR</sequence>
<feature type="non-terminal residue" evidence="1">
    <location>
        <position position="204"/>
    </location>
</feature>
<proteinExistence type="predicted"/>
<name>X0X6Q4_9ZZZZ</name>
<comment type="caution">
    <text evidence="1">The sequence shown here is derived from an EMBL/GenBank/DDBJ whole genome shotgun (WGS) entry which is preliminary data.</text>
</comment>
<dbReference type="EMBL" id="BARS01049264">
    <property type="protein sequence ID" value="GAG31062.1"/>
    <property type="molecule type" value="Genomic_DNA"/>
</dbReference>